<dbReference type="EMBL" id="QFOI01000161">
    <property type="protein sequence ID" value="PZP48471.1"/>
    <property type="molecule type" value="Genomic_DNA"/>
</dbReference>
<dbReference type="Gene3D" id="3.30.2090.10">
    <property type="entry name" value="Multidrug efflux transporter AcrB TolC docking domain, DN and DC subdomains"/>
    <property type="match status" value="2"/>
</dbReference>
<comment type="caution">
    <text evidence="10">The sequence shown here is derived from an EMBL/GenBank/DDBJ whole genome shotgun (WGS) entry which is preliminary data.</text>
</comment>
<dbReference type="Gene3D" id="3.30.70.1320">
    <property type="entry name" value="Multidrug efflux transporter AcrB pore domain like"/>
    <property type="match status" value="1"/>
</dbReference>
<dbReference type="SUPFAM" id="SSF82693">
    <property type="entry name" value="Multidrug efflux transporter AcrB pore domain, PN1, PN2, PC1 and PC2 subdomains"/>
    <property type="match status" value="2"/>
</dbReference>
<feature type="transmembrane region" description="Helical" evidence="9">
    <location>
        <begin position="1044"/>
        <end position="1062"/>
    </location>
</feature>
<feature type="transmembrane region" description="Helical" evidence="9">
    <location>
        <begin position="877"/>
        <end position="896"/>
    </location>
</feature>
<dbReference type="InterPro" id="IPR003423">
    <property type="entry name" value="OMP_efflux"/>
</dbReference>
<feature type="transmembrane region" description="Helical" evidence="9">
    <location>
        <begin position="928"/>
        <end position="951"/>
    </location>
</feature>
<dbReference type="PANTHER" id="PTHR32063:SF24">
    <property type="entry name" value="CATION EFFLUX SYSTEM (ACRB_ACRD_ACRF FAMILY)"/>
    <property type="match status" value="1"/>
</dbReference>
<dbReference type="InterPro" id="IPR001036">
    <property type="entry name" value="Acrflvin-R"/>
</dbReference>
<dbReference type="SUPFAM" id="SSF82866">
    <property type="entry name" value="Multidrug efflux transporter AcrB transmembrane domain"/>
    <property type="match status" value="2"/>
</dbReference>
<dbReference type="PANTHER" id="PTHR32063">
    <property type="match status" value="1"/>
</dbReference>
<accession>A0A2W5EWR3</accession>
<evidence type="ECO:0000256" key="5">
    <source>
        <dbReference type="ARBA" id="ARBA00022475"/>
    </source>
</evidence>
<dbReference type="NCBIfam" id="TIGR00914">
    <property type="entry name" value="2A0601"/>
    <property type="match status" value="1"/>
</dbReference>
<dbReference type="GO" id="GO:0005886">
    <property type="term" value="C:plasma membrane"/>
    <property type="evidence" value="ECO:0007669"/>
    <property type="project" value="UniProtKB-SubCell"/>
</dbReference>
<feature type="transmembrane region" description="Helical" evidence="9">
    <location>
        <begin position="343"/>
        <end position="360"/>
    </location>
</feature>
<dbReference type="Gene3D" id="3.30.70.1440">
    <property type="entry name" value="Multidrug efflux transporter AcrB pore domain"/>
    <property type="match status" value="1"/>
</dbReference>
<dbReference type="PRINTS" id="PR00702">
    <property type="entry name" value="ACRIFLAVINRP"/>
</dbReference>
<dbReference type="Pfam" id="PF02321">
    <property type="entry name" value="OEP"/>
    <property type="match status" value="1"/>
</dbReference>
<evidence type="ECO:0000256" key="4">
    <source>
        <dbReference type="ARBA" id="ARBA00022448"/>
    </source>
</evidence>
<dbReference type="GO" id="GO:0042910">
    <property type="term" value="F:xenobiotic transmembrane transporter activity"/>
    <property type="evidence" value="ECO:0007669"/>
    <property type="project" value="TreeGrafter"/>
</dbReference>
<sequence length="1457" mass="161379">MLNKIIQFSLRNKLIVILLVLGLIGYGSYSVTQLPIDAVPDITNNQVMVITSSPSLSAPDVERFLTVPIEQATRNVPGIIEQRSFSRFGLSIVTIVFNESTDVYWARQQISERLAQVQQEIPAGMGTPTLGPVSTGLGEIYQYVVRPLPGYERKYDLAKLREIQDWIVRRQLMGTPGVADVSSFGGNLKQYEVAISPEKLKSFHITIEDVYSALQANNQNAGGAYIEKGPQTLFIRSDGLVSNLDAIKKIVVKKSGNTPILIRDVAEVQYGHAIKYGAMVFNGEGEVSGAVVMMLKGANSSKVIKDIKTKVAEIQKTLPKGVKIEAFLDRTKMVNNAIGTVEHNLLEGAIIVVFVLVLFLGNLRAGLIVASVIPLSMLFAIILMNLFGVSGNLMSLGALDFGMIVDGAVIIVEAVMHHIRYSKGYQDGMKLTTAQMDGDVEHASERMMHSAAFGQIIILIVYLPILSLQGIEGKMFRPMAQTVSFAVIGAFLLSLTYIPVMTSLVLSKKVKHKDSLSDKWMNKITQLYLPLLKRTLNHSKVIVSIAFVCFAGAVYLMTTLGGEFIPQLEEGDFAIDTRLLSGTSLTHTVEVTQKTAGMLKDSFPEIQKVVVKIGSGEIPTDPMPMNAADMMVILKPKSQWTSAHSFPELADKMSKVLSNIPEVAVGFSYPVQMRFNELMTGSKQDVVCKIFGDDLDTLSTYNDRLMQLIKSLNGAKDLYQETVTGIGQLVVRYNRDALARYGVSISEVNQTLQTAYAGATAGFVFEGDKRFDLVLRMNEKQKMNINEIQNLQIPLSDGTQIPMNQLATIKIDDGPYQIQREDARRRITAGFNVRGRDIESIVKELQEKVQQKLKLPTGYYITFGGQYENLQHATARLQIAVPVALLLIYLILFFAFQQLRYCTLIFSAIPLSIIGGVVALWLRGLPFSISAGVGFIALFGVAVLNGIVLITEMNRIHSTEKDLFKVIIQATTTRLRPVLMTAAVASLGFLPMAVSNGAGAEVQRPLATVVIGGLITATILTLLVLPCLYLLIETRKAKKDTMKLSTIIPILLIGSLVLLGNSKVSAQRSLTLQEALSIAKENNLQISASKLNEKYNQALTGTAAMLPNTQIAGDFGQVNSWAFDNKFSIAQSFSLPSVYKKQKQVLLDQWNTSQIQTKIQQATIAQWVRTAYLQIEYSVAKQKLLQQLDSIYSQISKVAQLRHQEGESTILEKTTLDNEAHQLQLQSQLILQDQKSAQAQLAALLNMENLPIVVDTLSDARLIFDTTMASNHPLLAYYKSLEKMANDQIVAEKSKLTPDITLGYNNQSFVGWQADRAQVDHYYGAGRRFNSGQIGLGIPLFNKAQKNKIKAAKMGADLVVANSEAAQQNLKMEMQKIYYQYQKDMQSVDYYKNFGKKQADIITQNAVLQYKNGEINYLDWLQLMRNSISIYSSYIDQLNAFQLDQIQLQYFLSQNEN</sequence>
<dbReference type="InterPro" id="IPR004763">
    <property type="entry name" value="CusA-like"/>
</dbReference>
<evidence type="ECO:0000313" key="11">
    <source>
        <dbReference type="Proteomes" id="UP000249645"/>
    </source>
</evidence>
<proteinExistence type="inferred from homology"/>
<feature type="transmembrane region" description="Helical" evidence="9">
    <location>
        <begin position="367"/>
        <end position="387"/>
    </location>
</feature>
<dbReference type="Proteomes" id="UP000249645">
    <property type="component" value="Unassembled WGS sequence"/>
</dbReference>
<protein>
    <submittedName>
        <fullName evidence="10">CusA/CzcA family heavy metal efflux RND transporter</fullName>
    </submittedName>
</protein>
<dbReference type="Gene3D" id="3.30.70.1430">
    <property type="entry name" value="Multidrug efflux transporter AcrB pore domain"/>
    <property type="match status" value="2"/>
</dbReference>
<dbReference type="InterPro" id="IPR027463">
    <property type="entry name" value="AcrB_DN_DC_subdom"/>
</dbReference>
<feature type="transmembrane region" description="Helical" evidence="9">
    <location>
        <begin position="393"/>
        <end position="416"/>
    </location>
</feature>
<dbReference type="Gene3D" id="1.20.1640.10">
    <property type="entry name" value="Multidrug efflux transporter AcrB transmembrane domain"/>
    <property type="match status" value="2"/>
</dbReference>
<evidence type="ECO:0000256" key="9">
    <source>
        <dbReference type="SAM" id="Phobius"/>
    </source>
</evidence>
<dbReference type="GO" id="GO:0015562">
    <property type="term" value="F:efflux transmembrane transporter activity"/>
    <property type="evidence" value="ECO:0007669"/>
    <property type="project" value="InterPro"/>
</dbReference>
<keyword evidence="8 9" id="KW-0472">Membrane</keyword>
<name>A0A2W5EWR3_9SPHI</name>
<feature type="transmembrane region" description="Helical" evidence="9">
    <location>
        <begin position="975"/>
        <end position="994"/>
    </location>
</feature>
<dbReference type="Gene3D" id="1.20.1600.10">
    <property type="entry name" value="Outer membrane efflux proteins (OEP)"/>
    <property type="match status" value="1"/>
</dbReference>
<feature type="transmembrane region" description="Helical" evidence="9">
    <location>
        <begin position="1006"/>
        <end position="1032"/>
    </location>
</feature>
<evidence type="ECO:0000256" key="2">
    <source>
        <dbReference type="ARBA" id="ARBA00007613"/>
    </source>
</evidence>
<feature type="transmembrane region" description="Helical" evidence="9">
    <location>
        <begin position="483"/>
        <end position="506"/>
    </location>
</feature>
<feature type="transmembrane region" description="Helical" evidence="9">
    <location>
        <begin position="903"/>
        <end position="922"/>
    </location>
</feature>
<evidence type="ECO:0000313" key="10">
    <source>
        <dbReference type="EMBL" id="PZP48471.1"/>
    </source>
</evidence>
<feature type="transmembrane region" description="Helical" evidence="9">
    <location>
        <begin position="541"/>
        <end position="558"/>
    </location>
</feature>
<keyword evidence="6 9" id="KW-0812">Transmembrane</keyword>
<keyword evidence="7 9" id="KW-1133">Transmembrane helix</keyword>
<feature type="transmembrane region" description="Helical" evidence="9">
    <location>
        <begin position="452"/>
        <end position="471"/>
    </location>
</feature>
<dbReference type="SUPFAM" id="SSF56954">
    <property type="entry name" value="Outer membrane efflux proteins (OEP)"/>
    <property type="match status" value="1"/>
</dbReference>
<gene>
    <name evidence="10" type="ORF">DI598_09935</name>
</gene>
<evidence type="ECO:0000256" key="6">
    <source>
        <dbReference type="ARBA" id="ARBA00022692"/>
    </source>
</evidence>
<evidence type="ECO:0000256" key="7">
    <source>
        <dbReference type="ARBA" id="ARBA00022989"/>
    </source>
</evidence>
<evidence type="ECO:0000256" key="3">
    <source>
        <dbReference type="ARBA" id="ARBA00010942"/>
    </source>
</evidence>
<evidence type="ECO:0000256" key="1">
    <source>
        <dbReference type="ARBA" id="ARBA00004651"/>
    </source>
</evidence>
<keyword evidence="5" id="KW-1003">Cell membrane</keyword>
<evidence type="ECO:0000256" key="8">
    <source>
        <dbReference type="ARBA" id="ARBA00023136"/>
    </source>
</evidence>
<dbReference type="SUPFAM" id="SSF82714">
    <property type="entry name" value="Multidrug efflux transporter AcrB TolC docking domain, DN and DC subdomains"/>
    <property type="match status" value="2"/>
</dbReference>
<comment type="subcellular location">
    <subcellularLocation>
        <location evidence="1">Cell membrane</location>
        <topology evidence="1">Multi-pass membrane protein</topology>
    </subcellularLocation>
</comment>
<comment type="similarity">
    <text evidence="2">Belongs to the outer membrane factor (OMF) (TC 1.B.17) family.</text>
</comment>
<dbReference type="Pfam" id="PF00873">
    <property type="entry name" value="ACR_tran"/>
    <property type="match status" value="1"/>
</dbReference>
<dbReference type="GO" id="GO:0008324">
    <property type="term" value="F:monoatomic cation transmembrane transporter activity"/>
    <property type="evidence" value="ECO:0007669"/>
    <property type="project" value="InterPro"/>
</dbReference>
<comment type="similarity">
    <text evidence="3">Belongs to the resistance-nodulation-cell division (RND) (TC 2.A.6) family.</text>
</comment>
<reference evidence="10 11" key="1">
    <citation type="submission" date="2017-11" db="EMBL/GenBank/DDBJ databases">
        <title>Infants hospitalized years apart are colonized by the same room-sourced microbial strains.</title>
        <authorList>
            <person name="Brooks B."/>
            <person name="Olm M.R."/>
            <person name="Firek B.A."/>
            <person name="Baker R."/>
            <person name="Thomas B.C."/>
            <person name="Morowitz M.J."/>
            <person name="Banfield J.F."/>
        </authorList>
    </citation>
    <scope>NUCLEOTIDE SEQUENCE [LARGE SCALE GENOMIC DNA]</scope>
    <source>
        <strain evidence="10">S2_009_000_R2_76</strain>
    </source>
</reference>
<organism evidence="10 11">
    <name type="scientific">Pseudopedobacter saltans</name>
    <dbReference type="NCBI Taxonomy" id="151895"/>
    <lineage>
        <taxon>Bacteria</taxon>
        <taxon>Pseudomonadati</taxon>
        <taxon>Bacteroidota</taxon>
        <taxon>Sphingobacteriia</taxon>
        <taxon>Sphingobacteriales</taxon>
        <taxon>Sphingobacteriaceae</taxon>
        <taxon>Pseudopedobacter</taxon>
    </lineage>
</organism>
<keyword evidence="4" id="KW-0813">Transport</keyword>